<keyword evidence="3" id="KW-1185">Reference proteome</keyword>
<reference evidence="2 3" key="1">
    <citation type="submission" date="2021-07" db="EMBL/GenBank/DDBJ databases">
        <title>Paenibacillus radiodurans sp. nov., isolated from the southeastern edge of Tengger Desert.</title>
        <authorList>
            <person name="Zhang G."/>
        </authorList>
    </citation>
    <scope>NUCLEOTIDE SEQUENCE [LARGE SCALE GENOMIC DNA]</scope>
    <source>
        <strain evidence="2 3">DT7-4</strain>
    </source>
</reference>
<dbReference type="InterPro" id="IPR036736">
    <property type="entry name" value="ACP-like_sf"/>
</dbReference>
<comment type="caution">
    <text evidence="2">The sequence shown here is derived from an EMBL/GenBank/DDBJ whole genome shotgun (WGS) entry which is preliminary data.</text>
</comment>
<dbReference type="SUPFAM" id="SSF47336">
    <property type="entry name" value="ACP-like"/>
    <property type="match status" value="1"/>
</dbReference>
<name>A0ABS7D262_9BACL</name>
<evidence type="ECO:0000313" key="3">
    <source>
        <dbReference type="Proteomes" id="UP000812277"/>
    </source>
</evidence>
<dbReference type="InterPro" id="IPR009081">
    <property type="entry name" value="PP-bd_ACP"/>
</dbReference>
<organism evidence="2 3">
    <name type="scientific">Paenibacillus oenotherae</name>
    <dbReference type="NCBI Taxonomy" id="1435645"/>
    <lineage>
        <taxon>Bacteria</taxon>
        <taxon>Bacillati</taxon>
        <taxon>Bacillota</taxon>
        <taxon>Bacilli</taxon>
        <taxon>Bacillales</taxon>
        <taxon>Paenibacillaceae</taxon>
        <taxon>Paenibacillus</taxon>
    </lineage>
</organism>
<dbReference type="SUPFAM" id="SSF52777">
    <property type="entry name" value="CoA-dependent acyltransferases"/>
    <property type="match status" value="1"/>
</dbReference>
<evidence type="ECO:0000313" key="2">
    <source>
        <dbReference type="EMBL" id="MBW7474032.1"/>
    </source>
</evidence>
<dbReference type="Proteomes" id="UP000812277">
    <property type="component" value="Unassembled WGS sequence"/>
</dbReference>
<feature type="domain" description="Carrier" evidence="1">
    <location>
        <begin position="255"/>
        <end position="333"/>
    </location>
</feature>
<dbReference type="Gene3D" id="3.30.559.30">
    <property type="entry name" value="Nonribosomal peptide synthetase, condensation domain"/>
    <property type="match status" value="1"/>
</dbReference>
<dbReference type="Gene3D" id="1.10.1200.10">
    <property type="entry name" value="ACP-like"/>
    <property type="match status" value="1"/>
</dbReference>
<dbReference type="PROSITE" id="PS50075">
    <property type="entry name" value="CARRIER"/>
    <property type="match status" value="1"/>
</dbReference>
<protein>
    <recommendedName>
        <fullName evidence="1">Carrier domain-containing protein</fullName>
    </recommendedName>
</protein>
<dbReference type="RefSeq" id="WP_219871281.1">
    <property type="nucleotide sequence ID" value="NZ_JAHZIJ010000002.1"/>
</dbReference>
<dbReference type="EMBL" id="JAHZIJ010000002">
    <property type="protein sequence ID" value="MBW7474032.1"/>
    <property type="molecule type" value="Genomic_DNA"/>
</dbReference>
<proteinExistence type="predicted"/>
<evidence type="ECO:0000259" key="1">
    <source>
        <dbReference type="PROSITE" id="PS50075"/>
    </source>
</evidence>
<dbReference type="Pfam" id="PF00550">
    <property type="entry name" value="PP-binding"/>
    <property type="match status" value="1"/>
</dbReference>
<gene>
    <name evidence="2" type="ORF">K0T92_04700</name>
</gene>
<accession>A0ABS7D262</accession>
<sequence>MTSQGLINSEVVSDFVNRTVAGFAHSTKLFQFKPDAELPNYAVLSRYLMLEDVLAENQPPVTDLSDESQWEIALYCCTLAIVLARYTSSNDVLMGFNYNGCTLPLRISFPEDEAVAGLLTKLQRLITDHMNFMDTYKNEINTYNERNLTLQLCDCVYRADVEDGQTNGFLLQAGSDSMSKHCLKINYLQDELSEPFIDCFLGHFADVCRQLAMGNATRIAEIELLSPADLAMNQHASQLAPFIREREPDRNTSLQLEQSTVMFVITIVTRALEQRAPVRMDDSLKELGMNSLKFIRIIIDIETEYDLTVAPEDAVLHNFQTPSDFVQYILARV</sequence>